<sequence length="153" mass="16303">MSEEFASLEDVHRAVAEHIGVKLFTVLGFADQGRTMCRIYSTHPVAYPVGGTKDTSQDVAAEWLALAIEEQKPYFGQGPAEVERIFKDAEVIRSLGCGTIINAPVVKDGVTIGALNILDAEGAYDQESVGDAVDIAGRSAGAVSTALRRTLNH</sequence>
<evidence type="ECO:0000313" key="2">
    <source>
        <dbReference type="Proteomes" id="UP001209083"/>
    </source>
</evidence>
<dbReference type="Proteomes" id="UP001209083">
    <property type="component" value="Chromosome"/>
</dbReference>
<reference evidence="1 2" key="1">
    <citation type="submission" date="2023-05" db="EMBL/GenBank/DDBJ databases">
        <title>Lithophilousrod everest ZFBP1038 complete genpme.</title>
        <authorList>
            <person name="Tian M."/>
        </authorList>
    </citation>
    <scope>NUCLEOTIDE SEQUENCE [LARGE SCALE GENOMIC DNA]</scope>
    <source>
        <strain evidence="1 2">ZFBP1038</strain>
    </source>
</reference>
<dbReference type="RefSeq" id="WP_349638151.1">
    <property type="nucleotide sequence ID" value="NZ_CP090958.1"/>
</dbReference>
<name>A0ABY8QQU0_9MICO</name>
<organism evidence="1 2">
    <name type="scientific">Saxibacter everestensis</name>
    <dbReference type="NCBI Taxonomy" id="2909229"/>
    <lineage>
        <taxon>Bacteria</taxon>
        <taxon>Bacillati</taxon>
        <taxon>Actinomycetota</taxon>
        <taxon>Actinomycetes</taxon>
        <taxon>Micrococcales</taxon>
        <taxon>Brevibacteriaceae</taxon>
        <taxon>Saxibacter</taxon>
    </lineage>
</organism>
<accession>A0ABY8QQU0</accession>
<evidence type="ECO:0000313" key="1">
    <source>
        <dbReference type="EMBL" id="WGW11363.1"/>
    </source>
</evidence>
<protein>
    <submittedName>
        <fullName evidence="1">GAF domain-containing protein</fullName>
    </submittedName>
</protein>
<proteinExistence type="predicted"/>
<keyword evidence="2" id="KW-1185">Reference proteome</keyword>
<dbReference type="SUPFAM" id="SSF55781">
    <property type="entry name" value="GAF domain-like"/>
    <property type="match status" value="1"/>
</dbReference>
<dbReference type="EMBL" id="CP090958">
    <property type="protein sequence ID" value="WGW11363.1"/>
    <property type="molecule type" value="Genomic_DNA"/>
</dbReference>
<gene>
    <name evidence="1" type="ORF">LWF01_14895</name>
</gene>